<name>A0ABP4WY44_9ACTN</name>
<keyword evidence="2" id="KW-1133">Transmembrane helix</keyword>
<gene>
    <name evidence="3" type="ORF">GCM10009681_41090</name>
</gene>
<feature type="compositionally biased region" description="Low complexity" evidence="1">
    <location>
        <begin position="69"/>
        <end position="83"/>
    </location>
</feature>
<feature type="transmembrane region" description="Helical" evidence="2">
    <location>
        <begin position="12"/>
        <end position="40"/>
    </location>
</feature>
<dbReference type="Proteomes" id="UP001500655">
    <property type="component" value="Unassembled WGS sequence"/>
</dbReference>
<keyword evidence="4" id="KW-1185">Reference proteome</keyword>
<evidence type="ECO:0000256" key="2">
    <source>
        <dbReference type="SAM" id="Phobius"/>
    </source>
</evidence>
<keyword evidence="2" id="KW-0812">Transmembrane</keyword>
<organism evidence="3 4">
    <name type="scientific">Luedemannella helvata</name>
    <dbReference type="NCBI Taxonomy" id="349315"/>
    <lineage>
        <taxon>Bacteria</taxon>
        <taxon>Bacillati</taxon>
        <taxon>Actinomycetota</taxon>
        <taxon>Actinomycetes</taxon>
        <taxon>Micromonosporales</taxon>
        <taxon>Micromonosporaceae</taxon>
        <taxon>Luedemannella</taxon>
    </lineage>
</organism>
<sequence length="93" mass="9102">MGGLVAGTDRALVRVFVGVGFAFVGLADGVALVGGCGMVVTPEVVTTAPVPGAAWAVDGEESDMSSAHPAVPVASTTSTAPATIMGTAHRPRP</sequence>
<evidence type="ECO:0000313" key="4">
    <source>
        <dbReference type="Proteomes" id="UP001500655"/>
    </source>
</evidence>
<protein>
    <submittedName>
        <fullName evidence="3">Uncharacterized protein</fullName>
    </submittedName>
</protein>
<keyword evidence="2" id="KW-0472">Membrane</keyword>
<feature type="region of interest" description="Disordered" evidence="1">
    <location>
        <begin position="59"/>
        <end position="93"/>
    </location>
</feature>
<dbReference type="EMBL" id="BAAALS010000021">
    <property type="protein sequence ID" value="GAA1765803.1"/>
    <property type="molecule type" value="Genomic_DNA"/>
</dbReference>
<evidence type="ECO:0000313" key="3">
    <source>
        <dbReference type="EMBL" id="GAA1765803.1"/>
    </source>
</evidence>
<proteinExistence type="predicted"/>
<evidence type="ECO:0000256" key="1">
    <source>
        <dbReference type="SAM" id="MobiDB-lite"/>
    </source>
</evidence>
<accession>A0ABP4WY44</accession>
<reference evidence="4" key="1">
    <citation type="journal article" date="2019" name="Int. J. Syst. Evol. Microbiol.">
        <title>The Global Catalogue of Microorganisms (GCM) 10K type strain sequencing project: providing services to taxonomists for standard genome sequencing and annotation.</title>
        <authorList>
            <consortium name="The Broad Institute Genomics Platform"/>
            <consortium name="The Broad Institute Genome Sequencing Center for Infectious Disease"/>
            <person name="Wu L."/>
            <person name="Ma J."/>
        </authorList>
    </citation>
    <scope>NUCLEOTIDE SEQUENCE [LARGE SCALE GENOMIC DNA]</scope>
    <source>
        <strain evidence="4">JCM 13249</strain>
    </source>
</reference>
<comment type="caution">
    <text evidence="3">The sequence shown here is derived from an EMBL/GenBank/DDBJ whole genome shotgun (WGS) entry which is preliminary data.</text>
</comment>